<dbReference type="Proteomes" id="UP000006538">
    <property type="component" value="Segment"/>
</dbReference>
<evidence type="ECO:0000313" key="2">
    <source>
        <dbReference type="Proteomes" id="UP000006538"/>
    </source>
</evidence>
<dbReference type="GeneID" id="10328054"/>
<name>E3ST33_9CAUD</name>
<keyword evidence="2" id="KW-1185">Reference proteome</keyword>
<dbReference type="EMBL" id="GU075905">
    <property type="protein sequence ID" value="ADO99961.1"/>
    <property type="molecule type" value="Genomic_DNA"/>
</dbReference>
<gene>
    <name evidence="1" type="ORF">PHM2_183</name>
</gene>
<sequence>MRTHGSTKIQLSLLTILAISSVSSTALQIYNQASNTSDANTSINSESLEVSLGKLSLKVTGKNTMGVVMNLLPIESLLETNVSNVK</sequence>
<dbReference type="KEGG" id="vg:10328054"/>
<organism evidence="1 2">
    <name type="scientific">Prochlorococcus phage P-HM2</name>
    <dbReference type="NCBI Taxonomy" id="445696"/>
    <lineage>
        <taxon>Viruses</taxon>
        <taxon>Duplodnaviria</taxon>
        <taxon>Heunggongvirae</taxon>
        <taxon>Uroviricota</taxon>
        <taxon>Caudoviricetes</taxon>
        <taxon>Eurybiavirus</taxon>
        <taxon>Eurybiavirus PHM2</taxon>
    </lineage>
</organism>
<reference evidence="1 2" key="1">
    <citation type="journal article" date="2010" name="Environ. Microbiol.">
        <title>Genomic analysis of oceanic cyanobacterial myoviruses compared with T4-like myoviruses from diverse hosts and environments.</title>
        <authorList>
            <person name="Sullivan M.B."/>
            <person name="Huang K.H."/>
            <person name="Ignacio-Espinoza J.C."/>
            <person name="Berlin A.M."/>
            <person name="Kelly L."/>
            <person name="Weigele P.R."/>
            <person name="DeFrancesco A.S."/>
            <person name="Kern S.E."/>
            <person name="Thompson L.R."/>
            <person name="Young S."/>
            <person name="Yandava C."/>
            <person name="Fu R."/>
            <person name="Krastins B."/>
            <person name="Chase M."/>
            <person name="Sarracino D."/>
            <person name="Osburne M.S."/>
            <person name="Henn M.R."/>
            <person name="Chisholm S.W."/>
        </authorList>
    </citation>
    <scope>NUCLEOTIDE SEQUENCE [LARGE SCALE GENOMIC DNA]</scope>
    <source>
        <strain evidence="1">M4-259</strain>
    </source>
</reference>
<dbReference type="RefSeq" id="YP_004323552.1">
    <property type="nucleotide sequence ID" value="NC_015284.1"/>
</dbReference>
<evidence type="ECO:0000313" key="1">
    <source>
        <dbReference type="EMBL" id="ADO99961.1"/>
    </source>
</evidence>
<accession>E3ST33</accession>
<protein>
    <submittedName>
        <fullName evidence="1">Uncharacterized protein</fullName>
    </submittedName>
</protein>
<proteinExistence type="predicted"/>